<dbReference type="Pfam" id="PF01152">
    <property type="entry name" value="Bac_globin"/>
    <property type="match status" value="1"/>
</dbReference>
<dbReference type="EMBL" id="QETF01000003">
    <property type="protein sequence ID" value="PWG17909.1"/>
    <property type="molecule type" value="Genomic_DNA"/>
</dbReference>
<dbReference type="GO" id="GO:0046872">
    <property type="term" value="F:metal ion binding"/>
    <property type="evidence" value="ECO:0007669"/>
    <property type="project" value="UniProtKB-KW"/>
</dbReference>
<protein>
    <submittedName>
        <fullName evidence="5">Globin family protein</fullName>
    </submittedName>
</protein>
<dbReference type="CDD" id="cd08916">
    <property type="entry name" value="TrHb3_P"/>
    <property type="match status" value="1"/>
</dbReference>
<dbReference type="OrthoDB" id="25954at2"/>
<keyword evidence="6" id="KW-1185">Reference proteome</keyword>
<evidence type="ECO:0000313" key="6">
    <source>
        <dbReference type="Proteomes" id="UP000245293"/>
    </source>
</evidence>
<gene>
    <name evidence="5" type="ORF">DFK10_04145</name>
</gene>
<dbReference type="InterPro" id="IPR012292">
    <property type="entry name" value="Globin/Proto"/>
</dbReference>
<evidence type="ECO:0000256" key="1">
    <source>
        <dbReference type="ARBA" id="ARBA00022448"/>
    </source>
</evidence>
<comment type="caution">
    <text evidence="5">The sequence shown here is derived from an EMBL/GenBank/DDBJ whole genome shotgun (WGS) entry which is preliminary data.</text>
</comment>
<dbReference type="SUPFAM" id="SSF46458">
    <property type="entry name" value="Globin-like"/>
    <property type="match status" value="1"/>
</dbReference>
<reference evidence="6" key="1">
    <citation type="submission" date="2018-05" db="EMBL/GenBank/DDBJ databases">
        <authorList>
            <person name="Du Z."/>
            <person name="Wang X."/>
        </authorList>
    </citation>
    <scope>NUCLEOTIDE SEQUENCE [LARGE SCALE GENOMIC DNA]</scope>
    <source>
        <strain evidence="6">WDS4C29</strain>
    </source>
</reference>
<dbReference type="GO" id="GO:0019825">
    <property type="term" value="F:oxygen binding"/>
    <property type="evidence" value="ECO:0007669"/>
    <property type="project" value="InterPro"/>
</dbReference>
<evidence type="ECO:0000256" key="4">
    <source>
        <dbReference type="ARBA" id="ARBA00023004"/>
    </source>
</evidence>
<dbReference type="AlphaFoldDB" id="A0A2V1P5X7"/>
<keyword evidence="2" id="KW-0349">Heme</keyword>
<keyword evidence="1" id="KW-0813">Transport</keyword>
<dbReference type="RefSeq" id="WP_109386887.1">
    <property type="nucleotide sequence ID" value="NZ_QETF01000003.1"/>
</dbReference>
<keyword evidence="3" id="KW-0479">Metal-binding</keyword>
<dbReference type="InterPro" id="IPR009050">
    <property type="entry name" value="Globin-like_sf"/>
</dbReference>
<evidence type="ECO:0000313" key="5">
    <source>
        <dbReference type="EMBL" id="PWG17909.1"/>
    </source>
</evidence>
<dbReference type="GO" id="GO:0020037">
    <property type="term" value="F:heme binding"/>
    <property type="evidence" value="ECO:0007669"/>
    <property type="project" value="InterPro"/>
</dbReference>
<evidence type="ECO:0000256" key="2">
    <source>
        <dbReference type="ARBA" id="ARBA00022617"/>
    </source>
</evidence>
<accession>A0A2V1P5X7</accession>
<dbReference type="Gene3D" id="1.10.490.10">
    <property type="entry name" value="Globins"/>
    <property type="match status" value="1"/>
</dbReference>
<organism evidence="5 6">
    <name type="scientific">Salibaculum griseiflavum</name>
    <dbReference type="NCBI Taxonomy" id="1914409"/>
    <lineage>
        <taxon>Bacteria</taxon>
        <taxon>Pseudomonadati</taxon>
        <taxon>Pseudomonadota</taxon>
        <taxon>Alphaproteobacteria</taxon>
        <taxon>Rhodobacterales</taxon>
        <taxon>Roseobacteraceae</taxon>
        <taxon>Salibaculum</taxon>
    </lineage>
</organism>
<sequence>MPLPPKFDVSEDEIARVVARFYERIRAHPKLGPVFAVHVDDWPAHEEKVTRFWCNAIRHERVYDGNPVQVHVAAGNVRPGMFETWLEIFDLVLAQELAEAQARSWSALAHRIGASMRAAVVDRQRPGEVPILR</sequence>
<dbReference type="Proteomes" id="UP000245293">
    <property type="component" value="Unassembled WGS sequence"/>
</dbReference>
<keyword evidence="4" id="KW-0408">Iron</keyword>
<evidence type="ECO:0000256" key="3">
    <source>
        <dbReference type="ARBA" id="ARBA00022723"/>
    </source>
</evidence>
<proteinExistence type="predicted"/>
<dbReference type="InterPro" id="IPR001486">
    <property type="entry name" value="Hemoglobin_trunc"/>
</dbReference>
<name>A0A2V1P5X7_9RHOB</name>